<evidence type="ECO:0000313" key="1">
    <source>
        <dbReference type="EMBL" id="DAD99288.1"/>
    </source>
</evidence>
<accession>A0A8S5NYL1</accession>
<reference evidence="1" key="1">
    <citation type="journal article" date="2021" name="Proc. Natl. Acad. Sci. U.S.A.">
        <title>A Catalog of Tens of Thousands of Viruses from Human Metagenomes Reveals Hidden Associations with Chronic Diseases.</title>
        <authorList>
            <person name="Tisza M.J."/>
            <person name="Buck C.B."/>
        </authorList>
    </citation>
    <scope>NUCLEOTIDE SEQUENCE</scope>
    <source>
        <strain evidence="1">CtzUB9</strain>
    </source>
</reference>
<dbReference type="EMBL" id="BK015279">
    <property type="protein sequence ID" value="DAD99288.1"/>
    <property type="molecule type" value="Genomic_DNA"/>
</dbReference>
<name>A0A8S5NYL1_9CAUD</name>
<organism evidence="1">
    <name type="scientific">Myoviridae sp. ctzUB9</name>
    <dbReference type="NCBI Taxonomy" id="2825213"/>
    <lineage>
        <taxon>Viruses</taxon>
        <taxon>Duplodnaviria</taxon>
        <taxon>Heunggongvirae</taxon>
        <taxon>Uroviricota</taxon>
        <taxon>Caudoviricetes</taxon>
    </lineage>
</organism>
<protein>
    <submittedName>
        <fullName evidence="1">Uncharacterized protein</fullName>
    </submittedName>
</protein>
<proteinExistence type="predicted"/>
<sequence>MNEQEIKVIANFLSCYDLWGEFYEFCLCFVDIELEKAVCEKLRQFK</sequence>